<protein>
    <submittedName>
        <fullName evidence="1">Uncharacterized protein</fullName>
    </submittedName>
</protein>
<gene>
    <name evidence="1" type="ORF">BpHYR1_006766</name>
</gene>
<accession>A0A3M7PX15</accession>
<dbReference type="EMBL" id="REGN01008538">
    <property type="protein sequence ID" value="RNA03325.1"/>
    <property type="molecule type" value="Genomic_DNA"/>
</dbReference>
<comment type="caution">
    <text evidence="1">The sequence shown here is derived from an EMBL/GenBank/DDBJ whole genome shotgun (WGS) entry which is preliminary data.</text>
</comment>
<dbReference type="Proteomes" id="UP000276133">
    <property type="component" value="Unassembled WGS sequence"/>
</dbReference>
<evidence type="ECO:0000313" key="2">
    <source>
        <dbReference type="Proteomes" id="UP000276133"/>
    </source>
</evidence>
<reference evidence="1 2" key="1">
    <citation type="journal article" date="2018" name="Sci. Rep.">
        <title>Genomic signatures of local adaptation to the degree of environmental predictability in rotifers.</title>
        <authorList>
            <person name="Franch-Gras L."/>
            <person name="Hahn C."/>
            <person name="Garcia-Roger E.M."/>
            <person name="Carmona M.J."/>
            <person name="Serra M."/>
            <person name="Gomez A."/>
        </authorList>
    </citation>
    <scope>NUCLEOTIDE SEQUENCE [LARGE SCALE GENOMIC DNA]</scope>
    <source>
        <strain evidence="1">HYR1</strain>
    </source>
</reference>
<proteinExistence type="predicted"/>
<keyword evidence="2" id="KW-1185">Reference proteome</keyword>
<sequence>MVTFLGTFLYASARKESKNSSLTILLFFLRTKRISLKDSKINPKFYIFVNFYLNLSFFV</sequence>
<evidence type="ECO:0000313" key="1">
    <source>
        <dbReference type="EMBL" id="RNA03325.1"/>
    </source>
</evidence>
<dbReference type="AlphaFoldDB" id="A0A3M7PX15"/>
<name>A0A3M7PX15_BRAPC</name>
<organism evidence="1 2">
    <name type="scientific">Brachionus plicatilis</name>
    <name type="common">Marine rotifer</name>
    <name type="synonym">Brachionus muelleri</name>
    <dbReference type="NCBI Taxonomy" id="10195"/>
    <lineage>
        <taxon>Eukaryota</taxon>
        <taxon>Metazoa</taxon>
        <taxon>Spiralia</taxon>
        <taxon>Gnathifera</taxon>
        <taxon>Rotifera</taxon>
        <taxon>Eurotatoria</taxon>
        <taxon>Monogononta</taxon>
        <taxon>Pseudotrocha</taxon>
        <taxon>Ploima</taxon>
        <taxon>Brachionidae</taxon>
        <taxon>Brachionus</taxon>
    </lineage>
</organism>